<dbReference type="EMBL" id="BOPH01000129">
    <property type="protein sequence ID" value="GIJ74031.1"/>
    <property type="molecule type" value="Genomic_DNA"/>
</dbReference>
<evidence type="ECO:0000313" key="2">
    <source>
        <dbReference type="Proteomes" id="UP000635606"/>
    </source>
</evidence>
<accession>A0A8J4A721</accession>
<keyword evidence="2" id="KW-1185">Reference proteome</keyword>
<evidence type="ECO:0000313" key="1">
    <source>
        <dbReference type="EMBL" id="GIJ74031.1"/>
    </source>
</evidence>
<dbReference type="AlphaFoldDB" id="A0A8J4A721"/>
<proteinExistence type="predicted"/>
<dbReference type="Proteomes" id="UP000635606">
    <property type="component" value="Unassembled WGS sequence"/>
</dbReference>
<name>A0A8J4A721_9ACTN</name>
<sequence length="70" mass="7798">MLLRLQSYLHALIRERAARQVDESALRLPELEAPLELDPPAIWFPVPGMYGGFSLRLDGDGHVAKPNSDS</sequence>
<organism evidence="1 2">
    <name type="scientific">Virgisporangium ochraceum</name>
    <dbReference type="NCBI Taxonomy" id="65505"/>
    <lineage>
        <taxon>Bacteria</taxon>
        <taxon>Bacillati</taxon>
        <taxon>Actinomycetota</taxon>
        <taxon>Actinomycetes</taxon>
        <taxon>Micromonosporales</taxon>
        <taxon>Micromonosporaceae</taxon>
        <taxon>Virgisporangium</taxon>
    </lineage>
</organism>
<comment type="caution">
    <text evidence="1">The sequence shown here is derived from an EMBL/GenBank/DDBJ whole genome shotgun (WGS) entry which is preliminary data.</text>
</comment>
<dbReference type="RefSeq" id="WP_203933947.1">
    <property type="nucleotide sequence ID" value="NZ_BOPH01000129.1"/>
</dbReference>
<gene>
    <name evidence="1" type="ORF">Voc01_089480</name>
</gene>
<reference evidence="1" key="1">
    <citation type="submission" date="2021-01" db="EMBL/GenBank/DDBJ databases">
        <title>Whole genome shotgun sequence of Virgisporangium ochraceum NBRC 16418.</title>
        <authorList>
            <person name="Komaki H."/>
            <person name="Tamura T."/>
        </authorList>
    </citation>
    <scope>NUCLEOTIDE SEQUENCE</scope>
    <source>
        <strain evidence="1">NBRC 16418</strain>
    </source>
</reference>
<protein>
    <submittedName>
        <fullName evidence="1">Uncharacterized protein</fullName>
    </submittedName>
</protein>